<feature type="compositionally biased region" description="Basic and acidic residues" evidence="1">
    <location>
        <begin position="876"/>
        <end position="894"/>
    </location>
</feature>
<feature type="compositionally biased region" description="Low complexity" evidence="1">
    <location>
        <begin position="457"/>
        <end position="478"/>
    </location>
</feature>
<name>M3CIX6_SPHMS</name>
<dbReference type="HOGENOM" id="CLU_359396_0_0_1"/>
<dbReference type="AlphaFoldDB" id="M3CIX6"/>
<feature type="compositionally biased region" description="Basic and acidic residues" evidence="1">
    <location>
        <begin position="552"/>
        <end position="563"/>
    </location>
</feature>
<evidence type="ECO:0000256" key="1">
    <source>
        <dbReference type="SAM" id="MobiDB-lite"/>
    </source>
</evidence>
<feature type="compositionally biased region" description="Basic and acidic residues" evidence="1">
    <location>
        <begin position="692"/>
        <end position="715"/>
    </location>
</feature>
<accession>M3CIX6</accession>
<dbReference type="GeneID" id="27897832"/>
<feature type="compositionally biased region" description="Low complexity" evidence="1">
    <location>
        <begin position="759"/>
        <end position="778"/>
    </location>
</feature>
<feature type="compositionally biased region" description="Low complexity" evidence="1">
    <location>
        <begin position="197"/>
        <end position="209"/>
    </location>
</feature>
<dbReference type="OMA" id="MKMIPQP"/>
<dbReference type="EMBL" id="KB456263">
    <property type="protein sequence ID" value="EMF13758.1"/>
    <property type="molecule type" value="Genomic_DNA"/>
</dbReference>
<feature type="compositionally biased region" description="Low complexity" evidence="1">
    <location>
        <begin position="636"/>
        <end position="650"/>
    </location>
</feature>
<organism evidence="2 3">
    <name type="scientific">Sphaerulina musiva (strain SO2202)</name>
    <name type="common">Poplar stem canker fungus</name>
    <name type="synonym">Septoria musiva</name>
    <dbReference type="NCBI Taxonomy" id="692275"/>
    <lineage>
        <taxon>Eukaryota</taxon>
        <taxon>Fungi</taxon>
        <taxon>Dikarya</taxon>
        <taxon>Ascomycota</taxon>
        <taxon>Pezizomycotina</taxon>
        <taxon>Dothideomycetes</taxon>
        <taxon>Dothideomycetidae</taxon>
        <taxon>Mycosphaerellales</taxon>
        <taxon>Mycosphaerellaceae</taxon>
        <taxon>Sphaerulina</taxon>
    </lineage>
</organism>
<dbReference type="Proteomes" id="UP000016931">
    <property type="component" value="Unassembled WGS sequence"/>
</dbReference>
<feature type="region of interest" description="Disordered" evidence="1">
    <location>
        <begin position="20"/>
        <end position="45"/>
    </location>
</feature>
<feature type="compositionally biased region" description="Polar residues" evidence="1">
    <location>
        <begin position="20"/>
        <end position="31"/>
    </location>
</feature>
<sequence>MELFMSDRPLSIFGTTQAAWNMPQSQTTSSPLKRPPIGSPLSTTLYTQPTVARPPLLFSKNSSSSSLGGLEQNIPPKNIPPFQAFLLTTPPLKHDPDKPLPPTPSQIPAAVDDYDTSFRRRSSSVYSRTPSYWAVESIESWQTNDLEEISRTVLPPIAYSVSVPDFKSQDAAPAFLQPRKFSPLLTSPRMSIQTISSSNLSSGATTITTPPTPTMLSSTEAPRQKPAMISLHEAKETLHAPGAKILLPEELRAQAGRKNTRESQGHVRLSSSDIFRMHAPPEAPVVATLVDRQGRVRSITTPPATISQFLDDVSPPLDNRLPSVNAFPVGSGPAREMVPPTPTVAEHFFQQQMNGIDSDERGRVRERGRASLDVSKYKFPASPETYVHDPYRFQMGDKPTNTAEEYHTLLAQTYQKPSPATSEYDSDDSIRRHMKMIPQPLFSGKQPPARKSGALQGSDSSRYGRSSQSSMSSRGSNSFNLRLSMSPTGSRRTSGGSGSGFGDIPISPPRQDVHKPQSISVGSKGAARPAESHRYHRDSRFESKYYPQPLQRADRTASIEQKQKKNQKKSKNKSRPSFSVTSRPVGASSHRQKPSKNSTESPMTSPTLGTGYAAVLNPPGAPLLTKSVIEMKLKTPLSSPQSSPLGSNPSTPEPQSSTSGHGNVPLDESPVLGNKKHFLQRVAMKSMRRANHKDDNHDDDHNNDNNGEVRGEGRRQSRNQFPTTTDSPHLNRDISPFSKPTTPPPHPSPHSPHLYPRNSISITSSSPSTTTTKTSTKPSMKKLELPPHLGWSNDKKFEFDSATTPPPSTPVSARSRINLLMTPSRSSPGDHHEQEWERGFAARHGREGEEEEEEEESSPTTTTDSWRRKGSLFGNVRDRFVESKAQRRREDLKKMIRVVPNQGPVAESNGDGKVDRKASVTAPEGRRMSIFSRRLSEFNWV</sequence>
<gene>
    <name evidence="2" type="ORF">SEPMUDRAFT_107723</name>
</gene>
<reference evidence="2 3" key="1">
    <citation type="journal article" date="2012" name="PLoS Pathog.">
        <title>Diverse lifestyles and strategies of plant pathogenesis encoded in the genomes of eighteen Dothideomycetes fungi.</title>
        <authorList>
            <person name="Ohm R.A."/>
            <person name="Feau N."/>
            <person name="Henrissat B."/>
            <person name="Schoch C.L."/>
            <person name="Horwitz B.A."/>
            <person name="Barry K.W."/>
            <person name="Condon B.J."/>
            <person name="Copeland A.C."/>
            <person name="Dhillon B."/>
            <person name="Glaser F."/>
            <person name="Hesse C.N."/>
            <person name="Kosti I."/>
            <person name="LaButti K."/>
            <person name="Lindquist E.A."/>
            <person name="Lucas S."/>
            <person name="Salamov A.A."/>
            <person name="Bradshaw R.E."/>
            <person name="Ciuffetti L."/>
            <person name="Hamelin R.C."/>
            <person name="Kema G.H.J."/>
            <person name="Lawrence C."/>
            <person name="Scott J.A."/>
            <person name="Spatafora J.W."/>
            <person name="Turgeon B.G."/>
            <person name="de Wit P.J.G.M."/>
            <person name="Zhong S."/>
            <person name="Goodwin S.B."/>
            <person name="Grigoriev I.V."/>
        </authorList>
    </citation>
    <scope>NUCLEOTIDE SEQUENCE [LARGE SCALE GENOMIC DNA]</scope>
    <source>
        <strain evidence="2 3">SO2202</strain>
    </source>
</reference>
<feature type="compositionally biased region" description="Basic residues" evidence="1">
    <location>
        <begin position="564"/>
        <end position="574"/>
    </location>
</feature>
<feature type="compositionally biased region" description="Pro residues" evidence="1">
    <location>
        <begin position="741"/>
        <end position="750"/>
    </location>
</feature>
<feature type="region of interest" description="Disordered" evidence="1">
    <location>
        <begin position="636"/>
        <end position="673"/>
    </location>
</feature>
<dbReference type="eggNOG" id="ENOG502RP1I">
    <property type="taxonomic scope" value="Eukaryota"/>
</dbReference>
<feature type="region of interest" description="Disordered" evidence="1">
    <location>
        <begin position="439"/>
        <end position="614"/>
    </location>
</feature>
<feature type="compositionally biased region" description="Acidic residues" evidence="1">
    <location>
        <begin position="848"/>
        <end position="857"/>
    </location>
</feature>
<feature type="compositionally biased region" description="Basic and acidic residues" evidence="1">
    <location>
        <begin position="530"/>
        <end position="543"/>
    </location>
</feature>
<feature type="compositionally biased region" description="Basic and acidic residues" evidence="1">
    <location>
        <begin position="828"/>
        <end position="847"/>
    </location>
</feature>
<evidence type="ECO:0000313" key="2">
    <source>
        <dbReference type="EMBL" id="EMF13758.1"/>
    </source>
</evidence>
<protein>
    <submittedName>
        <fullName evidence="2">Uncharacterized protein</fullName>
    </submittedName>
</protein>
<dbReference type="OrthoDB" id="3919589at2759"/>
<feature type="region of interest" description="Disordered" evidence="1">
    <location>
        <begin position="686"/>
        <end position="923"/>
    </location>
</feature>
<evidence type="ECO:0000313" key="3">
    <source>
        <dbReference type="Proteomes" id="UP000016931"/>
    </source>
</evidence>
<feature type="compositionally biased region" description="Polar residues" evidence="1">
    <location>
        <begin position="718"/>
        <end position="728"/>
    </location>
</feature>
<proteinExistence type="predicted"/>
<feature type="region of interest" description="Disordered" evidence="1">
    <location>
        <begin position="197"/>
        <end position="223"/>
    </location>
</feature>
<feature type="compositionally biased region" description="Polar residues" evidence="1">
    <location>
        <begin position="595"/>
        <end position="608"/>
    </location>
</feature>
<keyword evidence="3" id="KW-1185">Reference proteome</keyword>
<dbReference type="RefSeq" id="XP_016761879.1">
    <property type="nucleotide sequence ID" value="XM_016900695.1"/>
</dbReference>